<dbReference type="InterPro" id="IPR015915">
    <property type="entry name" value="Kelch-typ_b-propeller"/>
</dbReference>
<keyword evidence="3" id="KW-1133">Transmembrane helix</keyword>
<feature type="transmembrane region" description="Helical" evidence="3">
    <location>
        <begin position="421"/>
        <end position="447"/>
    </location>
</feature>
<keyword evidence="2" id="KW-0677">Repeat</keyword>
<dbReference type="Pfam" id="PF24681">
    <property type="entry name" value="Kelch_KLHDC2_KLHL20_DRC7"/>
    <property type="match status" value="1"/>
</dbReference>
<dbReference type="STRING" id="1348612.A0A397JI26"/>
<keyword evidence="3" id="KW-0812">Transmembrane</keyword>
<dbReference type="SUPFAM" id="SSF117281">
    <property type="entry name" value="Kelch motif"/>
    <property type="match status" value="1"/>
</dbReference>
<dbReference type="Proteomes" id="UP000266861">
    <property type="component" value="Unassembled WGS sequence"/>
</dbReference>
<protein>
    <recommendedName>
        <fullName evidence="6">BTB domain-containing protein</fullName>
    </recommendedName>
</protein>
<sequence>MYSVDYFENSKSKNNYEMTIQIENSKKLFKNLGLRNSTTPTLNGENFAKELKELTISTSALSVALHTSEIIDNRLLIFSGYTGTFAFEFFYLDLSKSFDNDNLTWTLIPEGSLPVNTYDATAVLSSDNIIYLIGGYMTNKITLDFDYSNLVYTYDYPTSTWSTPKLGGVNSPRQGMKGIIDNSGTIYIFGGYNSTYLKNNTRMVNDMNILKTVSNTWATLQISENLPIECAEYTANILPNGIIVYIGGIEKSSAYTYTLVNINQIKLFDTSKLEWSYINATGNKIDSRIYFTSVLTSDGYIIIFGDCTYQTYVDPESVSPKLAMLDTNKNPFEWSIPSNSEVNSPPSIYGHTANLYNDYMIITFGFNLDTQLYSYQVYLYNIESNKWVTTFSPTTITSSPTRIASPHTAIVSAPEKKKSKALAIGLGTTLGGVTFLISLIFITRFIVSRKRRSSSVIEIPGSNKLKRENTIRHIKIGFNGMNSITVMIIMAYNKIIIVDNNNSEIFSKIEVNKESTLGSLKEIEIQKDVHKDSLSNISSQQLQQQQQQH</sequence>
<organism evidence="4 5">
    <name type="scientific">Diversispora epigaea</name>
    <dbReference type="NCBI Taxonomy" id="1348612"/>
    <lineage>
        <taxon>Eukaryota</taxon>
        <taxon>Fungi</taxon>
        <taxon>Fungi incertae sedis</taxon>
        <taxon>Mucoromycota</taxon>
        <taxon>Glomeromycotina</taxon>
        <taxon>Glomeromycetes</taxon>
        <taxon>Diversisporales</taxon>
        <taxon>Diversisporaceae</taxon>
        <taxon>Diversispora</taxon>
    </lineage>
</organism>
<dbReference type="InterPro" id="IPR051568">
    <property type="entry name" value="LZTR1/Attractin"/>
</dbReference>
<gene>
    <name evidence="4" type="ORF">Glove_33g260</name>
</gene>
<evidence type="ECO:0000256" key="3">
    <source>
        <dbReference type="SAM" id="Phobius"/>
    </source>
</evidence>
<keyword evidence="5" id="KW-1185">Reference proteome</keyword>
<keyword evidence="3" id="KW-0472">Membrane</keyword>
<dbReference type="PANTHER" id="PTHR46376">
    <property type="entry name" value="LEUCINE-ZIPPER-LIKE TRANSCRIPTIONAL REGULATOR 1"/>
    <property type="match status" value="1"/>
</dbReference>
<dbReference type="PANTHER" id="PTHR46376:SF2">
    <property type="entry name" value="DISTRACTED, ISOFORM B"/>
    <property type="match status" value="1"/>
</dbReference>
<evidence type="ECO:0000313" key="5">
    <source>
        <dbReference type="Proteomes" id="UP000266861"/>
    </source>
</evidence>
<name>A0A397JI26_9GLOM</name>
<reference evidence="4 5" key="1">
    <citation type="submission" date="2018-08" db="EMBL/GenBank/DDBJ databases">
        <title>Genome and evolution of the arbuscular mycorrhizal fungus Diversispora epigaea (formerly Glomus versiforme) and its bacterial endosymbionts.</title>
        <authorList>
            <person name="Sun X."/>
            <person name="Fei Z."/>
            <person name="Harrison M."/>
        </authorList>
    </citation>
    <scope>NUCLEOTIDE SEQUENCE [LARGE SCALE GENOMIC DNA]</scope>
    <source>
        <strain evidence="4 5">IT104</strain>
    </source>
</reference>
<evidence type="ECO:0000256" key="1">
    <source>
        <dbReference type="ARBA" id="ARBA00022441"/>
    </source>
</evidence>
<dbReference type="AlphaFoldDB" id="A0A397JI26"/>
<evidence type="ECO:0000256" key="2">
    <source>
        <dbReference type="ARBA" id="ARBA00022737"/>
    </source>
</evidence>
<proteinExistence type="predicted"/>
<comment type="caution">
    <text evidence="4">The sequence shown here is derived from an EMBL/GenBank/DDBJ whole genome shotgun (WGS) entry which is preliminary data.</text>
</comment>
<evidence type="ECO:0008006" key="6">
    <source>
        <dbReference type="Google" id="ProtNLM"/>
    </source>
</evidence>
<dbReference type="EMBL" id="PQFF01000031">
    <property type="protein sequence ID" value="RHZ87661.1"/>
    <property type="molecule type" value="Genomic_DNA"/>
</dbReference>
<dbReference type="Gene3D" id="2.120.10.80">
    <property type="entry name" value="Kelch-type beta propeller"/>
    <property type="match status" value="2"/>
</dbReference>
<evidence type="ECO:0000313" key="4">
    <source>
        <dbReference type="EMBL" id="RHZ87661.1"/>
    </source>
</evidence>
<dbReference type="OrthoDB" id="10251809at2759"/>
<dbReference type="GO" id="GO:0005794">
    <property type="term" value="C:Golgi apparatus"/>
    <property type="evidence" value="ECO:0007669"/>
    <property type="project" value="TreeGrafter"/>
</dbReference>
<accession>A0A397JI26</accession>
<keyword evidence="1" id="KW-0880">Kelch repeat</keyword>